<dbReference type="InterPro" id="IPR024079">
    <property type="entry name" value="MetalloPept_cat_dom_sf"/>
</dbReference>
<protein>
    <submittedName>
        <fullName evidence="1">Kell blood group, metallo-endopeptidase</fullName>
    </submittedName>
</protein>
<gene>
    <name evidence="1" type="ORF">DR999_PMT18756</name>
</gene>
<dbReference type="Proteomes" id="UP000297703">
    <property type="component" value="Unassembled WGS sequence"/>
</dbReference>
<reference evidence="1 2" key="1">
    <citation type="submission" date="2019-04" db="EMBL/GenBank/DDBJ databases">
        <title>Draft genome of the big-headed turtle Platysternon megacephalum.</title>
        <authorList>
            <person name="Gong S."/>
        </authorList>
    </citation>
    <scope>NUCLEOTIDE SEQUENCE [LARGE SCALE GENOMIC DNA]</scope>
    <source>
        <strain evidence="1">DO16091913</strain>
        <tissue evidence="1">Muscle</tissue>
    </source>
</reference>
<dbReference type="GO" id="GO:0006508">
    <property type="term" value="P:proteolysis"/>
    <property type="evidence" value="ECO:0007669"/>
    <property type="project" value="InterPro"/>
</dbReference>
<comment type="caution">
    <text evidence="1">The sequence shown here is derived from an EMBL/GenBank/DDBJ whole genome shotgun (WGS) entry which is preliminary data.</text>
</comment>
<evidence type="ECO:0000313" key="1">
    <source>
        <dbReference type="EMBL" id="TFJ99237.1"/>
    </source>
</evidence>
<organism evidence="1 2">
    <name type="scientific">Platysternon megacephalum</name>
    <name type="common">big-headed turtle</name>
    <dbReference type="NCBI Taxonomy" id="55544"/>
    <lineage>
        <taxon>Eukaryota</taxon>
        <taxon>Metazoa</taxon>
        <taxon>Chordata</taxon>
        <taxon>Craniata</taxon>
        <taxon>Vertebrata</taxon>
        <taxon>Euteleostomi</taxon>
        <taxon>Archelosauria</taxon>
        <taxon>Testudinata</taxon>
        <taxon>Testudines</taxon>
        <taxon>Cryptodira</taxon>
        <taxon>Durocryptodira</taxon>
        <taxon>Testudinoidea</taxon>
        <taxon>Platysternidae</taxon>
        <taxon>Platysternon</taxon>
    </lineage>
</organism>
<keyword evidence="2" id="KW-1185">Reference proteome</keyword>
<accession>A0A4D9DS06</accession>
<reference evidence="1 2" key="2">
    <citation type="submission" date="2019-04" db="EMBL/GenBank/DDBJ databases">
        <title>The genome sequence of big-headed turtle.</title>
        <authorList>
            <person name="Gong S."/>
        </authorList>
    </citation>
    <scope>NUCLEOTIDE SEQUENCE [LARGE SCALE GENOMIC DNA]</scope>
    <source>
        <strain evidence="1">DO16091913</strain>
        <tissue evidence="1">Muscle</tissue>
    </source>
</reference>
<dbReference type="EMBL" id="QXTE01000342">
    <property type="protein sequence ID" value="TFJ99237.1"/>
    <property type="molecule type" value="Genomic_DNA"/>
</dbReference>
<proteinExistence type="predicted"/>
<dbReference type="GO" id="GO:0008237">
    <property type="term" value="F:metallopeptidase activity"/>
    <property type="evidence" value="ECO:0007669"/>
    <property type="project" value="InterPro"/>
</dbReference>
<dbReference type="STRING" id="55544.A0A4D9DS06"/>
<dbReference type="AlphaFoldDB" id="A0A4D9DS06"/>
<name>A0A4D9DS06_9SAUR</name>
<sequence>MVFPKEQLLFCSPECISLSPWQAEKMFSVVQDALNSRLDQVEWMDEQTRQEAKDKACVEDTGHWVLTSQKPLEKGWVSAPAHTLTCVLMHMILHGHFYTYLLNTSRWIHIYHHMHMVIH</sequence>
<evidence type="ECO:0000313" key="2">
    <source>
        <dbReference type="Proteomes" id="UP000297703"/>
    </source>
</evidence>
<dbReference type="Gene3D" id="3.40.390.10">
    <property type="entry name" value="Collagenase (Catalytic Domain)"/>
    <property type="match status" value="1"/>
</dbReference>